<gene>
    <name evidence="1" type="ORF">CTRU02_204802</name>
</gene>
<proteinExistence type="predicted"/>
<dbReference type="Proteomes" id="UP000805649">
    <property type="component" value="Unassembled WGS sequence"/>
</dbReference>
<evidence type="ECO:0000313" key="1">
    <source>
        <dbReference type="EMBL" id="KAL0942039.1"/>
    </source>
</evidence>
<accession>A0ACC3ZD91</accession>
<sequence length="148" mass="16156">MRVFALLSLVSLAASLPASVNLVDQGAAISVLEREVGPVEIRAPVEEPLHGSSALVARALYDQTVAWPETSVDLGNLSFQVSVTNLNNGKYRINWWNSDARNSQRKIKLTFNSGSGARLYDVVTSTQTRGSAEVTKTDSTFRVIFDQE</sequence>
<organism evidence="1 2">
    <name type="scientific">Colletotrichum truncatum</name>
    <name type="common">Anthracnose fungus</name>
    <name type="synonym">Colletotrichum capsici</name>
    <dbReference type="NCBI Taxonomy" id="5467"/>
    <lineage>
        <taxon>Eukaryota</taxon>
        <taxon>Fungi</taxon>
        <taxon>Dikarya</taxon>
        <taxon>Ascomycota</taxon>
        <taxon>Pezizomycotina</taxon>
        <taxon>Sordariomycetes</taxon>
        <taxon>Hypocreomycetidae</taxon>
        <taxon>Glomerellales</taxon>
        <taxon>Glomerellaceae</taxon>
        <taxon>Colletotrichum</taxon>
        <taxon>Colletotrichum truncatum species complex</taxon>
    </lineage>
</organism>
<protein>
    <submittedName>
        <fullName evidence="1">Uncharacterized protein</fullName>
    </submittedName>
</protein>
<name>A0ACC3ZD91_COLTU</name>
<keyword evidence="2" id="KW-1185">Reference proteome</keyword>
<evidence type="ECO:0000313" key="2">
    <source>
        <dbReference type="Proteomes" id="UP000805649"/>
    </source>
</evidence>
<reference evidence="1 2" key="1">
    <citation type="journal article" date="2020" name="Phytopathology">
        <title>Genome Sequence Resources of Colletotrichum truncatum, C. plurivorum, C. musicola, and C. sojae: Four Species Pathogenic to Soybean (Glycine max).</title>
        <authorList>
            <person name="Rogerio F."/>
            <person name="Boufleur T.R."/>
            <person name="Ciampi-Guillardi M."/>
            <person name="Sukno S.A."/>
            <person name="Thon M.R."/>
            <person name="Massola Junior N.S."/>
            <person name="Baroncelli R."/>
        </authorList>
    </citation>
    <scope>NUCLEOTIDE SEQUENCE [LARGE SCALE GENOMIC DNA]</scope>
    <source>
        <strain evidence="1 2">CMES1059</strain>
    </source>
</reference>
<comment type="caution">
    <text evidence="1">The sequence shown here is derived from an EMBL/GenBank/DDBJ whole genome shotgun (WGS) entry which is preliminary data.</text>
</comment>
<dbReference type="EMBL" id="VUJX02000002">
    <property type="protein sequence ID" value="KAL0942039.1"/>
    <property type="molecule type" value="Genomic_DNA"/>
</dbReference>